<dbReference type="KEGG" id="dalk:DSCA_63140"/>
<evidence type="ECO:0000313" key="3">
    <source>
        <dbReference type="Proteomes" id="UP000427906"/>
    </source>
</evidence>
<protein>
    <recommendedName>
        <fullName evidence="1">Solute-binding protein family 3/N-terminal domain-containing protein</fullName>
    </recommendedName>
</protein>
<dbReference type="Proteomes" id="UP000427906">
    <property type="component" value="Chromosome"/>
</dbReference>
<dbReference type="Gene3D" id="3.40.190.10">
    <property type="entry name" value="Periplasmic binding protein-like II"/>
    <property type="match status" value="4"/>
</dbReference>
<name>A0A5K7Z1L6_9BACT</name>
<dbReference type="InterPro" id="IPR001638">
    <property type="entry name" value="Solute-binding_3/MltF_N"/>
</dbReference>
<proteinExistence type="predicted"/>
<sequence>MTLLTEDLPPFNYLEGGSLTGATTQVVREIARRLRIPDRIEVLPWARAYQRLRIESDVVLFTTARTRERDPLFHWVGPLYTVKLAFYARKKDALRIDSIDAARQVGAIGTYRDDFKEQTLKSLGFTNLDSSNSPQSNILKLISGRVDLCFFDNIGAEHLSRSVGIDPGEIEAVFTYEAHFSYIAISKQTSMATVRQWQATLDEMKSDGTFWWLTRKWLPPDAIMVSERQTGPAGGSYPLKLYSEDSPPSAYLEKGRIKGLSTEIVREILLRIGQPDTISLVPWARGYNLALSDADTALFSTTRLPQREDRFAWVGPLYRQRWGFYRWKGSGVQVADMDAAKRVARIGTYNQDAKMQYLETLGFKNLVPTNKNVTNVMHLKRGNVDLWVSSDFNMPHLARQAGVPPDQLELAHAIRTVGNYIAFSKKTSPHVIRLWQTVLDEMKSDGSYRQICRKYAYEPH</sequence>
<feature type="domain" description="Solute-binding protein family 3/N-terminal" evidence="1">
    <location>
        <begin position="238"/>
        <end position="459"/>
    </location>
</feature>
<dbReference type="SMART" id="SM00062">
    <property type="entry name" value="PBPb"/>
    <property type="match status" value="1"/>
</dbReference>
<evidence type="ECO:0000313" key="2">
    <source>
        <dbReference type="EMBL" id="BBO72384.1"/>
    </source>
</evidence>
<reference evidence="2 3" key="1">
    <citation type="submission" date="2019-11" db="EMBL/GenBank/DDBJ databases">
        <title>Comparative genomics of hydrocarbon-degrading Desulfosarcina strains.</title>
        <authorList>
            <person name="Watanabe M."/>
            <person name="Kojima H."/>
            <person name="Fukui M."/>
        </authorList>
    </citation>
    <scope>NUCLEOTIDE SEQUENCE [LARGE SCALE GENOMIC DNA]</scope>
    <source>
        <strain evidence="2 3">PL12</strain>
    </source>
</reference>
<dbReference type="EMBL" id="AP021874">
    <property type="protein sequence ID" value="BBO72384.1"/>
    <property type="molecule type" value="Genomic_DNA"/>
</dbReference>
<dbReference type="PANTHER" id="PTHR38834">
    <property type="entry name" value="PERIPLASMIC SUBSTRATE BINDING PROTEIN FAMILY 3"/>
    <property type="match status" value="1"/>
</dbReference>
<organism evidence="2 3">
    <name type="scientific">Desulfosarcina alkanivorans</name>
    <dbReference type="NCBI Taxonomy" id="571177"/>
    <lineage>
        <taxon>Bacteria</taxon>
        <taxon>Pseudomonadati</taxon>
        <taxon>Thermodesulfobacteriota</taxon>
        <taxon>Desulfobacteria</taxon>
        <taxon>Desulfobacterales</taxon>
        <taxon>Desulfosarcinaceae</taxon>
        <taxon>Desulfosarcina</taxon>
    </lineage>
</organism>
<gene>
    <name evidence="2" type="ORF">DSCA_63140</name>
</gene>
<dbReference type="Pfam" id="PF00497">
    <property type="entry name" value="SBP_bac_3"/>
    <property type="match status" value="2"/>
</dbReference>
<dbReference type="RefSeq" id="WP_167528034.1">
    <property type="nucleotide sequence ID" value="NZ_AP021874.1"/>
</dbReference>
<keyword evidence="3" id="KW-1185">Reference proteome</keyword>
<dbReference type="SUPFAM" id="SSF53850">
    <property type="entry name" value="Periplasmic binding protein-like II"/>
    <property type="match status" value="2"/>
</dbReference>
<evidence type="ECO:0000259" key="1">
    <source>
        <dbReference type="SMART" id="SM00062"/>
    </source>
</evidence>
<dbReference type="AlphaFoldDB" id="A0A5K7Z1L6"/>
<accession>A0A5K7Z1L6</accession>
<dbReference type="PANTHER" id="PTHR38834:SF3">
    <property type="entry name" value="SOLUTE-BINDING PROTEIN FAMILY 3_N-TERMINAL DOMAIN-CONTAINING PROTEIN"/>
    <property type="match status" value="1"/>
</dbReference>